<dbReference type="InterPro" id="IPR017946">
    <property type="entry name" value="PLC-like_Pdiesterase_TIM-brl"/>
</dbReference>
<organism evidence="2 3">
    <name type="scientific">Salegentibacter echinorum</name>
    <dbReference type="NCBI Taxonomy" id="1073325"/>
    <lineage>
        <taxon>Bacteria</taxon>
        <taxon>Pseudomonadati</taxon>
        <taxon>Bacteroidota</taxon>
        <taxon>Flavobacteriia</taxon>
        <taxon>Flavobacteriales</taxon>
        <taxon>Flavobacteriaceae</taxon>
        <taxon>Salegentibacter</taxon>
    </lineage>
</organism>
<dbReference type="PANTHER" id="PTHR46211">
    <property type="entry name" value="GLYCEROPHOSPHORYL DIESTER PHOSPHODIESTERASE"/>
    <property type="match status" value="1"/>
</dbReference>
<evidence type="ECO:0000313" key="2">
    <source>
        <dbReference type="EMBL" id="SHG17222.1"/>
    </source>
</evidence>
<dbReference type="InterPro" id="IPR030395">
    <property type="entry name" value="GP_PDE_dom"/>
</dbReference>
<sequence length="302" mass="34985">MNILKPYLLLTFICFFVSCKTLSPGEVVTQKFPSFMVEGHRGARGEMPENTIPAMIRAIDDGANVLELDVQVSKDDKVVVAHDPFINRGFSLLPNGDEIREEDAQKYLLYQMDYDSIKEFDVGTKGNKRFPKQKKMKAHIPLLADLIEAVERYTESNNIPEVIYNVEIKSNPRKDGTYQPAPRKFVRLVMDVLQNKNVHERFYIQSFDVRQIQRVRERYPNVPVGFLTGDKNVTFEENIAKIGFVPEIYSPHFSLASSELIKKCHERNIKFIPWTVNTREEIERLKEMNVDGIITDFPHFLK</sequence>
<dbReference type="EMBL" id="FQVT01000005">
    <property type="protein sequence ID" value="SHG17222.1"/>
    <property type="molecule type" value="Genomic_DNA"/>
</dbReference>
<dbReference type="AlphaFoldDB" id="A0A1M5HN16"/>
<feature type="domain" description="GP-PDE" evidence="1">
    <location>
        <begin position="35"/>
        <end position="302"/>
    </location>
</feature>
<accession>A0A1M5HN16</accession>
<dbReference type="PROSITE" id="PS51257">
    <property type="entry name" value="PROKAR_LIPOPROTEIN"/>
    <property type="match status" value="1"/>
</dbReference>
<dbReference type="PROSITE" id="PS51704">
    <property type="entry name" value="GP_PDE"/>
    <property type="match status" value="1"/>
</dbReference>
<dbReference type="STRING" id="1073325.SAMN05444483_105217"/>
<dbReference type="Pfam" id="PF03009">
    <property type="entry name" value="GDPD"/>
    <property type="match status" value="1"/>
</dbReference>
<dbReference type="PANTHER" id="PTHR46211:SF14">
    <property type="entry name" value="GLYCEROPHOSPHODIESTER PHOSPHODIESTERASE"/>
    <property type="match status" value="1"/>
</dbReference>
<dbReference type="Gene3D" id="3.20.20.190">
    <property type="entry name" value="Phosphatidylinositol (PI) phosphodiesterase"/>
    <property type="match status" value="1"/>
</dbReference>
<dbReference type="GO" id="GO:0008081">
    <property type="term" value="F:phosphoric diester hydrolase activity"/>
    <property type="evidence" value="ECO:0007669"/>
    <property type="project" value="InterPro"/>
</dbReference>
<evidence type="ECO:0000259" key="1">
    <source>
        <dbReference type="PROSITE" id="PS51704"/>
    </source>
</evidence>
<dbReference type="GO" id="GO:0006629">
    <property type="term" value="P:lipid metabolic process"/>
    <property type="evidence" value="ECO:0007669"/>
    <property type="project" value="InterPro"/>
</dbReference>
<proteinExistence type="predicted"/>
<evidence type="ECO:0000313" key="3">
    <source>
        <dbReference type="Proteomes" id="UP000183945"/>
    </source>
</evidence>
<reference evidence="3" key="1">
    <citation type="submission" date="2016-11" db="EMBL/GenBank/DDBJ databases">
        <authorList>
            <person name="Varghese N."/>
            <person name="Submissions S."/>
        </authorList>
    </citation>
    <scope>NUCLEOTIDE SEQUENCE [LARGE SCALE GENOMIC DNA]</scope>
    <source>
        <strain evidence="3">DSM 24579</strain>
    </source>
</reference>
<protein>
    <submittedName>
        <fullName evidence="2">Glycerophosphoryl diester phosphodiesterase</fullName>
    </submittedName>
</protein>
<dbReference type="OrthoDB" id="384721at2"/>
<name>A0A1M5HN16_SALEC</name>
<dbReference type="RefSeq" id="WP_072879519.1">
    <property type="nucleotide sequence ID" value="NZ_FQVT01000005.1"/>
</dbReference>
<keyword evidence="3" id="KW-1185">Reference proteome</keyword>
<dbReference type="SUPFAM" id="SSF51695">
    <property type="entry name" value="PLC-like phosphodiesterases"/>
    <property type="match status" value="1"/>
</dbReference>
<dbReference type="Proteomes" id="UP000183945">
    <property type="component" value="Unassembled WGS sequence"/>
</dbReference>
<gene>
    <name evidence="2" type="ORF">SAMN05444483_105217</name>
</gene>